<proteinExistence type="inferred from homology"/>
<dbReference type="PROSITE" id="PS00135">
    <property type="entry name" value="TRYPSIN_SER"/>
    <property type="match status" value="1"/>
</dbReference>
<dbReference type="GO" id="GO:0005576">
    <property type="term" value="C:extracellular region"/>
    <property type="evidence" value="ECO:0007669"/>
    <property type="project" value="InterPro"/>
</dbReference>
<accession>A0A372GC07</accession>
<organism evidence="12 13">
    <name type="scientific">Actinomadura spongiicola</name>
    <dbReference type="NCBI Taxonomy" id="2303421"/>
    <lineage>
        <taxon>Bacteria</taxon>
        <taxon>Bacillati</taxon>
        <taxon>Actinomycetota</taxon>
        <taxon>Actinomycetes</taxon>
        <taxon>Streptosporangiales</taxon>
        <taxon>Thermomonosporaceae</taxon>
        <taxon>Actinomadura</taxon>
    </lineage>
</organism>
<dbReference type="Pfam" id="PF02983">
    <property type="entry name" value="Pro_Al_protease"/>
    <property type="match status" value="1"/>
</dbReference>
<name>A0A372GC07_9ACTN</name>
<dbReference type="GO" id="GO:0006508">
    <property type="term" value="P:proteolysis"/>
    <property type="evidence" value="ECO:0007669"/>
    <property type="project" value="UniProtKB-KW"/>
</dbReference>
<feature type="domain" description="Peptidase S1" evidence="10">
    <location>
        <begin position="195"/>
        <end position="369"/>
    </location>
</feature>
<keyword evidence="6" id="KW-0865">Zymogen</keyword>
<dbReference type="InterPro" id="IPR001316">
    <property type="entry name" value="Pept_S1A_streptogrisin"/>
</dbReference>
<evidence type="ECO:0000256" key="4">
    <source>
        <dbReference type="ARBA" id="ARBA00022801"/>
    </source>
</evidence>
<evidence type="ECO:0000256" key="7">
    <source>
        <dbReference type="ARBA" id="ARBA00023157"/>
    </source>
</evidence>
<dbReference type="SUPFAM" id="SSF50494">
    <property type="entry name" value="Trypsin-like serine proteases"/>
    <property type="match status" value="1"/>
</dbReference>
<feature type="active site" description="Charge relay system" evidence="8">
    <location>
        <position position="251"/>
    </location>
</feature>
<dbReference type="AlphaFoldDB" id="A0A372GC07"/>
<evidence type="ECO:0000259" key="10">
    <source>
        <dbReference type="Pfam" id="PF00089"/>
    </source>
</evidence>
<evidence type="ECO:0000256" key="3">
    <source>
        <dbReference type="ARBA" id="ARBA00022729"/>
    </source>
</evidence>
<evidence type="ECO:0000256" key="8">
    <source>
        <dbReference type="PIRSR" id="PIRSR001134-1"/>
    </source>
</evidence>
<gene>
    <name evidence="12" type="ORF">D0T12_24810</name>
</gene>
<evidence type="ECO:0000313" key="12">
    <source>
        <dbReference type="EMBL" id="RFS82672.1"/>
    </source>
</evidence>
<dbReference type="Pfam" id="PF00089">
    <property type="entry name" value="Trypsin"/>
    <property type="match status" value="1"/>
</dbReference>
<dbReference type="InterPro" id="IPR018114">
    <property type="entry name" value="TRYPSIN_HIS"/>
</dbReference>
<dbReference type="InterPro" id="IPR033116">
    <property type="entry name" value="TRYPSIN_SER"/>
</dbReference>
<dbReference type="InterPro" id="IPR043504">
    <property type="entry name" value="Peptidase_S1_PA_chymotrypsin"/>
</dbReference>
<dbReference type="CDD" id="cd21112">
    <property type="entry name" value="alphaLP-like"/>
    <property type="match status" value="1"/>
</dbReference>
<feature type="disulfide bond" evidence="9">
    <location>
        <begin position="204"/>
        <end position="224"/>
    </location>
</feature>
<feature type="disulfide bond" evidence="9">
    <location>
        <begin position="327"/>
        <end position="354"/>
    </location>
</feature>
<keyword evidence="13" id="KW-1185">Reference proteome</keyword>
<evidence type="ECO:0000313" key="13">
    <source>
        <dbReference type="Proteomes" id="UP000262882"/>
    </source>
</evidence>
<feature type="active site" description="Charge relay system" evidence="8">
    <location>
        <position position="333"/>
    </location>
</feature>
<dbReference type="PROSITE" id="PS00134">
    <property type="entry name" value="TRYPSIN_HIS"/>
    <property type="match status" value="1"/>
</dbReference>
<dbReference type="Gene3D" id="2.40.10.10">
    <property type="entry name" value="Trypsin-like serine proteases"/>
    <property type="match status" value="2"/>
</dbReference>
<evidence type="ECO:0000259" key="11">
    <source>
        <dbReference type="Pfam" id="PF02983"/>
    </source>
</evidence>
<reference evidence="12 13" key="1">
    <citation type="submission" date="2018-08" db="EMBL/GenBank/DDBJ databases">
        <title>Actinomadura spongicola sp. nov., isolated from marine sponge Leucetta chagosensis.</title>
        <authorList>
            <person name="Li L."/>
            <person name="Lin H.W."/>
        </authorList>
    </citation>
    <scope>NUCLEOTIDE SEQUENCE [LARGE SCALE GENOMIC DNA]</scope>
    <source>
        <strain evidence="12 13">LHW52907</strain>
    </source>
</reference>
<dbReference type="PRINTS" id="PR00861">
    <property type="entry name" value="ALYTICPTASE"/>
</dbReference>
<evidence type="ECO:0000256" key="9">
    <source>
        <dbReference type="PIRSR" id="PIRSR001134-2"/>
    </source>
</evidence>
<dbReference type="Proteomes" id="UP000262882">
    <property type="component" value="Unassembled WGS sequence"/>
</dbReference>
<dbReference type="InterPro" id="IPR004236">
    <property type="entry name" value="Pept_S1_alpha_lytic"/>
</dbReference>
<dbReference type="OrthoDB" id="8781117at2"/>
<keyword evidence="7 9" id="KW-1015">Disulfide bond</keyword>
<feature type="active site" description="Charge relay system" evidence="8">
    <location>
        <position position="223"/>
    </location>
</feature>
<sequence>MCRTSGVPAGRTQPPVEACAVKITKRRVLAVGVTTASAGMVAGALAIAPSVSATSGSAAPVAAAAPAGPGDLSTKLAQQLGGRSAGSYLKGGQLVVTVTDAEAARTVRAAGAVPETVSRSGSYLKKVEDTLQRDATIPGTAWAVDPDTNQVLLSVDSTVTGAKLKRVKAAAAKHGAAVRIEHVAGTFQKFTLGGEAIRTGGSRCSLGFNAKKGNEYYFITAGHCTNNSRTWTDSSGRTLGNTAGSSFPGNDYGLVKYTSTPQDTRGAVSLYGRGTQDITGAGNATVGQRVQRSGSTTQLHDGSVNALNATVNYREGSVTGLIRTNVCAEPGDSGGSLFAGSTALGLTSGGSGNCRSGGTTYFQPVTEAMQVYGVQVY</sequence>
<evidence type="ECO:0000256" key="1">
    <source>
        <dbReference type="ARBA" id="ARBA00007664"/>
    </source>
</evidence>
<protein>
    <submittedName>
        <fullName evidence="12">S1 family peptidase</fullName>
    </submittedName>
</protein>
<dbReference type="InterPro" id="IPR009003">
    <property type="entry name" value="Peptidase_S1_PA"/>
</dbReference>
<dbReference type="InterPro" id="IPR001254">
    <property type="entry name" value="Trypsin_dom"/>
</dbReference>
<keyword evidence="5" id="KW-0720">Serine protease</keyword>
<comment type="caution">
    <text evidence="12">The sequence shown here is derived from an EMBL/GenBank/DDBJ whole genome shotgun (WGS) entry which is preliminary data.</text>
</comment>
<keyword evidence="4" id="KW-0378">Hydrolase</keyword>
<dbReference type="GO" id="GO:0004252">
    <property type="term" value="F:serine-type endopeptidase activity"/>
    <property type="evidence" value="ECO:0007669"/>
    <property type="project" value="InterPro"/>
</dbReference>
<dbReference type="PIRSF" id="PIRSF001134">
    <property type="entry name" value="Streptogrisin"/>
    <property type="match status" value="1"/>
</dbReference>
<keyword evidence="3" id="KW-0732">Signal</keyword>
<keyword evidence="2" id="KW-0645">Protease</keyword>
<feature type="domain" description="Peptidase S1A alpha-lytic prodomain" evidence="11">
    <location>
        <begin position="119"/>
        <end position="173"/>
    </location>
</feature>
<evidence type="ECO:0000256" key="2">
    <source>
        <dbReference type="ARBA" id="ARBA00022670"/>
    </source>
</evidence>
<comment type="similarity">
    <text evidence="1">Belongs to the peptidase S1 family.</text>
</comment>
<dbReference type="EMBL" id="QVNQ01000008">
    <property type="protein sequence ID" value="RFS82672.1"/>
    <property type="molecule type" value="Genomic_DNA"/>
</dbReference>
<evidence type="ECO:0000256" key="6">
    <source>
        <dbReference type="ARBA" id="ARBA00023145"/>
    </source>
</evidence>
<evidence type="ECO:0000256" key="5">
    <source>
        <dbReference type="ARBA" id="ARBA00022825"/>
    </source>
</evidence>